<evidence type="ECO:0000259" key="9">
    <source>
        <dbReference type="Pfam" id="PF10568"/>
    </source>
</evidence>
<dbReference type="InterPro" id="IPR036282">
    <property type="entry name" value="Glutathione-S-Trfase_C_sf"/>
</dbReference>
<feature type="domain" description="Mitochondrial outer membrane transport complex Sam37/metaxin N-terminal" evidence="9">
    <location>
        <begin position="32"/>
        <end position="151"/>
    </location>
</feature>
<dbReference type="PANTHER" id="PTHR12289:SF41">
    <property type="entry name" value="FAILED AXON CONNECTIONS-RELATED"/>
    <property type="match status" value="1"/>
</dbReference>
<evidence type="ECO:0000313" key="11">
    <source>
        <dbReference type="EMBL" id="CAF0891146.1"/>
    </source>
</evidence>
<dbReference type="InterPro" id="IPR050931">
    <property type="entry name" value="Mito_Protein_Transport_Metaxin"/>
</dbReference>
<evidence type="ECO:0000256" key="3">
    <source>
        <dbReference type="ARBA" id="ARBA00022448"/>
    </source>
</evidence>
<evidence type="ECO:0000259" key="10">
    <source>
        <dbReference type="Pfam" id="PF17171"/>
    </source>
</evidence>
<keyword evidence="7 8" id="KW-0472">Membrane</keyword>
<dbReference type="EMBL" id="CAJNOE010000088">
    <property type="protein sequence ID" value="CAF0891146.1"/>
    <property type="molecule type" value="Genomic_DNA"/>
</dbReference>
<evidence type="ECO:0000256" key="6">
    <source>
        <dbReference type="ARBA" id="ARBA00023128"/>
    </source>
</evidence>
<feature type="domain" description="Metaxin glutathione S-transferase" evidence="10">
    <location>
        <begin position="182"/>
        <end position="244"/>
    </location>
</feature>
<dbReference type="AlphaFoldDB" id="A0A813YX05"/>
<dbReference type="Gene3D" id="1.20.1050.10">
    <property type="match status" value="1"/>
</dbReference>
<evidence type="ECO:0000313" key="12">
    <source>
        <dbReference type="Proteomes" id="UP000663860"/>
    </source>
</evidence>
<keyword evidence="4" id="KW-1000">Mitochondrion outer membrane</keyword>
<dbReference type="GO" id="GO:0001401">
    <property type="term" value="C:SAM complex"/>
    <property type="evidence" value="ECO:0007669"/>
    <property type="project" value="InterPro"/>
</dbReference>
<reference evidence="11" key="1">
    <citation type="submission" date="2021-02" db="EMBL/GenBank/DDBJ databases">
        <authorList>
            <person name="Nowell W R."/>
        </authorList>
    </citation>
    <scope>NUCLEOTIDE SEQUENCE</scope>
</reference>
<dbReference type="Proteomes" id="UP000663860">
    <property type="component" value="Unassembled WGS sequence"/>
</dbReference>
<evidence type="ECO:0000256" key="4">
    <source>
        <dbReference type="ARBA" id="ARBA00022787"/>
    </source>
</evidence>
<dbReference type="InterPro" id="IPR019564">
    <property type="entry name" value="Sam37/metaxin_N"/>
</dbReference>
<evidence type="ECO:0000256" key="7">
    <source>
        <dbReference type="ARBA" id="ARBA00023136"/>
    </source>
</evidence>
<gene>
    <name evidence="11" type="ORF">IZO911_LOCUS11728</name>
</gene>
<dbReference type="GO" id="GO:0007005">
    <property type="term" value="P:mitochondrion organization"/>
    <property type="evidence" value="ECO:0007669"/>
    <property type="project" value="TreeGrafter"/>
</dbReference>
<protein>
    <recommendedName>
        <fullName evidence="13">Metaxin</fullName>
    </recommendedName>
</protein>
<evidence type="ECO:0000256" key="1">
    <source>
        <dbReference type="ARBA" id="ARBA00004294"/>
    </source>
</evidence>
<proteinExistence type="inferred from homology"/>
<comment type="subcellular location">
    <subcellularLocation>
        <location evidence="1">Mitochondrion outer membrane</location>
    </subcellularLocation>
</comment>
<organism evidence="11 12">
    <name type="scientific">Adineta steineri</name>
    <dbReference type="NCBI Taxonomy" id="433720"/>
    <lineage>
        <taxon>Eukaryota</taxon>
        <taxon>Metazoa</taxon>
        <taxon>Spiralia</taxon>
        <taxon>Gnathifera</taxon>
        <taxon>Rotifera</taxon>
        <taxon>Eurotatoria</taxon>
        <taxon>Bdelloidea</taxon>
        <taxon>Adinetida</taxon>
        <taxon>Adinetidae</taxon>
        <taxon>Adineta</taxon>
    </lineage>
</organism>
<name>A0A813YX05_9BILA</name>
<dbReference type="Pfam" id="PF17171">
    <property type="entry name" value="GST_C_6"/>
    <property type="match status" value="1"/>
</dbReference>
<keyword evidence="8" id="KW-1133">Transmembrane helix</keyword>
<dbReference type="GO" id="GO:0015031">
    <property type="term" value="P:protein transport"/>
    <property type="evidence" value="ECO:0007669"/>
    <property type="project" value="UniProtKB-KW"/>
</dbReference>
<evidence type="ECO:0000256" key="2">
    <source>
        <dbReference type="ARBA" id="ARBA00009170"/>
    </source>
</evidence>
<keyword evidence="3" id="KW-0813">Transport</keyword>
<dbReference type="Pfam" id="PF10568">
    <property type="entry name" value="Tom37"/>
    <property type="match status" value="1"/>
</dbReference>
<sequence length="307" mass="33916">MLSSSTTEPKLAFTSLCIWPAYGALPSFDPECLCVLAHFAFSRLNADIKTNLGRFAYMKEHLPLLLGDSDKICLASGYEAIADHCKKSHIDIDEQFSTDTADLLALNALVKSAFVPAVLDTFWLDDTYRTAIINIYGRSLGGFPLAFIYGKQTTERIKNQFSITYGDNNFEQTRKTIFEKGKKVLDHLTLLLGTKPFLFGASPSSVDAFVFGYLAPLIHGPASNSGLARYASSRKNLRDFVNRILTVYLGHLATDNQTTDSAPTTVPKKPTEDRLRDKLAVIGVGILTMCAYAYFSGLIRIEISQVE</sequence>
<keyword evidence="8" id="KW-0812">Transmembrane</keyword>
<evidence type="ECO:0008006" key="13">
    <source>
        <dbReference type="Google" id="ProtNLM"/>
    </source>
</evidence>
<evidence type="ECO:0000256" key="8">
    <source>
        <dbReference type="SAM" id="Phobius"/>
    </source>
</evidence>
<comment type="similarity">
    <text evidence="2">Belongs to the metaxin family.</text>
</comment>
<evidence type="ECO:0000256" key="5">
    <source>
        <dbReference type="ARBA" id="ARBA00022927"/>
    </source>
</evidence>
<dbReference type="PANTHER" id="PTHR12289">
    <property type="entry name" value="METAXIN RELATED"/>
    <property type="match status" value="1"/>
</dbReference>
<dbReference type="SUPFAM" id="SSF47616">
    <property type="entry name" value="GST C-terminal domain-like"/>
    <property type="match status" value="1"/>
</dbReference>
<keyword evidence="5" id="KW-0653">Protein transport</keyword>
<dbReference type="InterPro" id="IPR033468">
    <property type="entry name" value="Metaxin_GST"/>
</dbReference>
<feature type="transmembrane region" description="Helical" evidence="8">
    <location>
        <begin position="279"/>
        <end position="299"/>
    </location>
</feature>
<keyword evidence="6" id="KW-0496">Mitochondrion</keyword>
<accession>A0A813YX05</accession>
<comment type="caution">
    <text evidence="11">The sequence shown here is derived from an EMBL/GenBank/DDBJ whole genome shotgun (WGS) entry which is preliminary data.</text>
</comment>